<dbReference type="Proteomes" id="UP000305948">
    <property type="component" value="Unassembled WGS sequence"/>
</dbReference>
<dbReference type="STRING" id="5364.A0A5C3MYU8"/>
<dbReference type="OrthoDB" id="276546at2759"/>
<organism evidence="2 3">
    <name type="scientific">Heliocybe sulcata</name>
    <dbReference type="NCBI Taxonomy" id="5364"/>
    <lineage>
        <taxon>Eukaryota</taxon>
        <taxon>Fungi</taxon>
        <taxon>Dikarya</taxon>
        <taxon>Basidiomycota</taxon>
        <taxon>Agaricomycotina</taxon>
        <taxon>Agaricomycetes</taxon>
        <taxon>Gloeophyllales</taxon>
        <taxon>Gloeophyllaceae</taxon>
        <taxon>Heliocybe</taxon>
    </lineage>
</organism>
<dbReference type="CDD" id="cd02933">
    <property type="entry name" value="OYE_like_FMN"/>
    <property type="match status" value="1"/>
</dbReference>
<gene>
    <name evidence="2" type="ORF">OE88DRAFT_1631375</name>
</gene>
<dbReference type="SUPFAM" id="SSF51395">
    <property type="entry name" value="FMN-linked oxidoreductases"/>
    <property type="match status" value="1"/>
</dbReference>
<dbReference type="FunFam" id="3.20.20.70:FF:000138">
    <property type="entry name" value="NADPH dehydrogenase 1"/>
    <property type="match status" value="1"/>
</dbReference>
<reference evidence="2 3" key="1">
    <citation type="journal article" date="2019" name="Nat. Ecol. Evol.">
        <title>Megaphylogeny resolves global patterns of mushroom evolution.</title>
        <authorList>
            <person name="Varga T."/>
            <person name="Krizsan K."/>
            <person name="Foldi C."/>
            <person name="Dima B."/>
            <person name="Sanchez-Garcia M."/>
            <person name="Sanchez-Ramirez S."/>
            <person name="Szollosi G.J."/>
            <person name="Szarkandi J.G."/>
            <person name="Papp V."/>
            <person name="Albert L."/>
            <person name="Andreopoulos W."/>
            <person name="Angelini C."/>
            <person name="Antonin V."/>
            <person name="Barry K.W."/>
            <person name="Bougher N.L."/>
            <person name="Buchanan P."/>
            <person name="Buyck B."/>
            <person name="Bense V."/>
            <person name="Catcheside P."/>
            <person name="Chovatia M."/>
            <person name="Cooper J."/>
            <person name="Damon W."/>
            <person name="Desjardin D."/>
            <person name="Finy P."/>
            <person name="Geml J."/>
            <person name="Haridas S."/>
            <person name="Hughes K."/>
            <person name="Justo A."/>
            <person name="Karasinski D."/>
            <person name="Kautmanova I."/>
            <person name="Kiss B."/>
            <person name="Kocsube S."/>
            <person name="Kotiranta H."/>
            <person name="LaButti K.M."/>
            <person name="Lechner B.E."/>
            <person name="Liimatainen K."/>
            <person name="Lipzen A."/>
            <person name="Lukacs Z."/>
            <person name="Mihaltcheva S."/>
            <person name="Morgado L.N."/>
            <person name="Niskanen T."/>
            <person name="Noordeloos M.E."/>
            <person name="Ohm R.A."/>
            <person name="Ortiz-Santana B."/>
            <person name="Ovrebo C."/>
            <person name="Racz N."/>
            <person name="Riley R."/>
            <person name="Savchenko A."/>
            <person name="Shiryaev A."/>
            <person name="Soop K."/>
            <person name="Spirin V."/>
            <person name="Szebenyi C."/>
            <person name="Tomsovsky M."/>
            <person name="Tulloss R.E."/>
            <person name="Uehling J."/>
            <person name="Grigoriev I.V."/>
            <person name="Vagvolgyi C."/>
            <person name="Papp T."/>
            <person name="Martin F.M."/>
            <person name="Miettinen O."/>
            <person name="Hibbett D.S."/>
            <person name="Nagy L.G."/>
        </authorList>
    </citation>
    <scope>NUCLEOTIDE SEQUENCE [LARGE SCALE GENOMIC DNA]</scope>
    <source>
        <strain evidence="2 3">OMC1185</strain>
    </source>
</reference>
<evidence type="ECO:0000313" key="3">
    <source>
        <dbReference type="Proteomes" id="UP000305948"/>
    </source>
</evidence>
<dbReference type="GO" id="GO:0003959">
    <property type="term" value="F:NADPH dehydrogenase activity"/>
    <property type="evidence" value="ECO:0007669"/>
    <property type="project" value="TreeGrafter"/>
</dbReference>
<feature type="domain" description="NADH:flavin oxidoreductase/NADH oxidase N-terminal" evidence="1">
    <location>
        <begin position="8"/>
        <end position="340"/>
    </location>
</feature>
<accession>A0A5C3MYU8</accession>
<dbReference type="InterPro" id="IPR013785">
    <property type="entry name" value="Aldolase_TIM"/>
</dbReference>
<protein>
    <submittedName>
        <fullName evidence="2">NADH:flavin oxidoreductase/NADH oxidase</fullName>
    </submittedName>
</protein>
<dbReference type="PANTHER" id="PTHR22893:SF91">
    <property type="entry name" value="NADPH DEHYDROGENASE 2-RELATED"/>
    <property type="match status" value="1"/>
</dbReference>
<dbReference type="InterPro" id="IPR001155">
    <property type="entry name" value="OxRdtase_FMN_N"/>
</dbReference>
<keyword evidence="3" id="KW-1185">Reference proteome</keyword>
<name>A0A5C3MYU8_9AGAM</name>
<dbReference type="InterPro" id="IPR045247">
    <property type="entry name" value="Oye-like"/>
</dbReference>
<dbReference type="EMBL" id="ML213513">
    <property type="protein sequence ID" value="TFK50380.1"/>
    <property type="molecule type" value="Genomic_DNA"/>
</dbReference>
<dbReference type="GO" id="GO:0010181">
    <property type="term" value="F:FMN binding"/>
    <property type="evidence" value="ECO:0007669"/>
    <property type="project" value="InterPro"/>
</dbReference>
<dbReference type="AlphaFoldDB" id="A0A5C3MYU8"/>
<dbReference type="Pfam" id="PF00724">
    <property type="entry name" value="Oxidored_FMN"/>
    <property type="match status" value="1"/>
</dbReference>
<dbReference type="Gene3D" id="3.20.20.70">
    <property type="entry name" value="Aldolase class I"/>
    <property type="match status" value="1"/>
</dbReference>
<evidence type="ECO:0000259" key="1">
    <source>
        <dbReference type="Pfam" id="PF00724"/>
    </source>
</evidence>
<sequence length="375" mass="41841">MTDPAPALFQPIQVGDITLKHRVVLAPLTRYRADDTHVHGKLGLEYYTQRASFPGTLLITEGTFIAVKAGGMSNVPGIWSDEQVAGWKEIVNAVHARGCYIYLQLWALGRRARLDVLAKEGLHDAYISSSDIPEPGAEPKPKPRPLTIPEIKEYVQLYATAASNAVHRAGFDGVEIHGAGGYLPDQFLQDVCNTRTDAYGGALENRCRFSLEITKACADAVGESRVGFRISPWGHFGGMRERDPKATFSYFLRRLRDQHPNLAYIHMIEPRTDGPATVKEVPEEDSNDFVREIWAPRPIISAGGYTRQMAYEAADKHGYLVAFGRYFIANPDLPKRIAEDVLWTRYNRKTFYVPKDPVGYIDYPFAAAAPAQSKL</sequence>
<proteinExistence type="predicted"/>
<evidence type="ECO:0000313" key="2">
    <source>
        <dbReference type="EMBL" id="TFK50380.1"/>
    </source>
</evidence>
<dbReference type="PANTHER" id="PTHR22893">
    <property type="entry name" value="NADH OXIDOREDUCTASE-RELATED"/>
    <property type="match status" value="1"/>
</dbReference>